<sequence>MMKLDPIYIVTSTNDNYAKPLGVMLNSLLENTADKSRIKIFIIDGNISPDNKQKLRNVVNKFNVKTTFLKVDNSLFKGFQDRGHVSKECYYRVVIPNLLNKNIRKALYLDCDTIVKDDISKLWSTNLDGYYLAAGEKAFRGKPSKNSLKHHKNSNRFNSGVLLINLEKWRKSNMSKKVLQYIKNYPKPIGDQAALNTVIQDKWLKLDPKWNYTTDHLILLPKVKPAIVHYTRSKKPWNHGHPLQNAYFKYLRTTSWK</sequence>
<evidence type="ECO:0000256" key="1">
    <source>
        <dbReference type="ARBA" id="ARBA00022676"/>
    </source>
</evidence>
<proteinExistence type="predicted"/>
<dbReference type="PANTHER" id="PTHR13778">
    <property type="entry name" value="GLYCOSYLTRANSFERASE 8 DOMAIN-CONTAINING PROTEIN"/>
    <property type="match status" value="1"/>
</dbReference>
<keyword evidence="1" id="KW-0328">Glycosyltransferase</keyword>
<dbReference type="GO" id="GO:0046872">
    <property type="term" value="F:metal ion binding"/>
    <property type="evidence" value="ECO:0007669"/>
    <property type="project" value="UniProtKB-KW"/>
</dbReference>
<dbReference type="SUPFAM" id="SSF53448">
    <property type="entry name" value="Nucleotide-diphospho-sugar transferases"/>
    <property type="match status" value="1"/>
</dbReference>
<dbReference type="Gene3D" id="3.90.550.10">
    <property type="entry name" value="Spore Coat Polysaccharide Biosynthesis Protein SpsA, Chain A"/>
    <property type="match status" value="1"/>
</dbReference>
<evidence type="ECO:0000313" key="5">
    <source>
        <dbReference type="Proteomes" id="UP000650466"/>
    </source>
</evidence>
<dbReference type="PANTHER" id="PTHR13778:SF47">
    <property type="entry name" value="LIPOPOLYSACCHARIDE 1,3-GALACTOSYLTRANSFERASE"/>
    <property type="match status" value="1"/>
</dbReference>
<organism evidence="4 5">
    <name type="scientific">Paenibacillus sedimenti</name>
    <dbReference type="NCBI Taxonomy" id="2770274"/>
    <lineage>
        <taxon>Bacteria</taxon>
        <taxon>Bacillati</taxon>
        <taxon>Bacillota</taxon>
        <taxon>Bacilli</taxon>
        <taxon>Bacillales</taxon>
        <taxon>Paenibacillaceae</taxon>
        <taxon>Paenibacillus</taxon>
    </lineage>
</organism>
<evidence type="ECO:0000313" key="4">
    <source>
        <dbReference type="EMBL" id="MBD0381572.1"/>
    </source>
</evidence>
<name>A0A926KPE5_9BACL</name>
<gene>
    <name evidence="4" type="ORF">ICC18_15730</name>
</gene>
<evidence type="ECO:0000256" key="3">
    <source>
        <dbReference type="ARBA" id="ARBA00022723"/>
    </source>
</evidence>
<evidence type="ECO:0000256" key="2">
    <source>
        <dbReference type="ARBA" id="ARBA00022679"/>
    </source>
</evidence>
<protein>
    <submittedName>
        <fullName evidence="4">Glycosyltransferase family 8 protein</fullName>
    </submittedName>
</protein>
<dbReference type="CDD" id="cd04194">
    <property type="entry name" value="GT8_A4GalT_like"/>
    <property type="match status" value="1"/>
</dbReference>
<dbReference type="GO" id="GO:0016757">
    <property type="term" value="F:glycosyltransferase activity"/>
    <property type="evidence" value="ECO:0007669"/>
    <property type="project" value="UniProtKB-KW"/>
</dbReference>
<dbReference type="AlphaFoldDB" id="A0A926KPE5"/>
<dbReference type="InterPro" id="IPR002495">
    <property type="entry name" value="Glyco_trans_8"/>
</dbReference>
<comment type="caution">
    <text evidence="4">The sequence shown here is derived from an EMBL/GenBank/DDBJ whole genome shotgun (WGS) entry which is preliminary data.</text>
</comment>
<dbReference type="Pfam" id="PF01501">
    <property type="entry name" value="Glyco_transf_8"/>
    <property type="match status" value="1"/>
</dbReference>
<keyword evidence="5" id="KW-1185">Reference proteome</keyword>
<dbReference type="EMBL" id="JACVVD010000005">
    <property type="protein sequence ID" value="MBD0381572.1"/>
    <property type="molecule type" value="Genomic_DNA"/>
</dbReference>
<accession>A0A926KPE5</accession>
<keyword evidence="2" id="KW-0808">Transferase</keyword>
<dbReference type="InterPro" id="IPR050748">
    <property type="entry name" value="Glycosyltrans_8_dom-fam"/>
</dbReference>
<dbReference type="Proteomes" id="UP000650466">
    <property type="component" value="Unassembled WGS sequence"/>
</dbReference>
<dbReference type="InterPro" id="IPR029044">
    <property type="entry name" value="Nucleotide-diphossugar_trans"/>
</dbReference>
<keyword evidence="3" id="KW-0479">Metal-binding</keyword>
<reference evidence="4" key="1">
    <citation type="submission" date="2020-09" db="EMBL/GenBank/DDBJ databases">
        <title>Draft Genome Sequence of Paenibacillus sp. WST5.</title>
        <authorList>
            <person name="Bao Z."/>
        </authorList>
    </citation>
    <scope>NUCLEOTIDE SEQUENCE</scope>
    <source>
        <strain evidence="4">WST5</strain>
    </source>
</reference>